<dbReference type="SUPFAM" id="SSF52402">
    <property type="entry name" value="Adenine nucleotide alpha hydrolases-like"/>
    <property type="match status" value="1"/>
</dbReference>
<comment type="caution">
    <text evidence="2">The sequence shown here is derived from an EMBL/GenBank/DDBJ whole genome shotgun (WGS) entry which is preliminary data.</text>
</comment>
<dbReference type="RefSeq" id="WP_344156802.1">
    <property type="nucleotide sequence ID" value="NZ_BAAAQR010000015.1"/>
</dbReference>
<name>A0ABP5LYA8_9ACTN</name>
<dbReference type="Gene3D" id="3.40.50.12370">
    <property type="match status" value="1"/>
</dbReference>
<feature type="domain" description="UspA" evidence="1">
    <location>
        <begin position="8"/>
        <end position="130"/>
    </location>
</feature>
<dbReference type="EMBL" id="BAAAQR010000015">
    <property type="protein sequence ID" value="GAA2154462.1"/>
    <property type="molecule type" value="Genomic_DNA"/>
</dbReference>
<evidence type="ECO:0000313" key="2">
    <source>
        <dbReference type="EMBL" id="GAA2154462.1"/>
    </source>
</evidence>
<dbReference type="InterPro" id="IPR006016">
    <property type="entry name" value="UspA"/>
</dbReference>
<proteinExistence type="predicted"/>
<reference evidence="3" key="1">
    <citation type="journal article" date="2019" name="Int. J. Syst. Evol. Microbiol.">
        <title>The Global Catalogue of Microorganisms (GCM) 10K type strain sequencing project: providing services to taxonomists for standard genome sequencing and annotation.</title>
        <authorList>
            <consortium name="The Broad Institute Genomics Platform"/>
            <consortium name="The Broad Institute Genome Sequencing Center for Infectious Disease"/>
            <person name="Wu L."/>
            <person name="Ma J."/>
        </authorList>
    </citation>
    <scope>NUCLEOTIDE SEQUENCE [LARGE SCALE GENOMIC DNA]</scope>
    <source>
        <strain evidence="3">JCM 16022</strain>
    </source>
</reference>
<dbReference type="Pfam" id="PF00582">
    <property type="entry name" value="Usp"/>
    <property type="match status" value="1"/>
</dbReference>
<sequence length="158" mass="16158">MPADSPAILVALDDDAAPALRYAVDAAGRAGCAVHLLHVVVPGSSPTAHATGERLLRDAAVRAGELAPGAPRVSTELAHAGPVADVIVQRASRARQVVLQRRDGPGHGITERSTCAEVARRATCPVVLVPGPRHEEHEVVSAALAGLEVTPALPGVLP</sequence>
<dbReference type="Proteomes" id="UP001501771">
    <property type="component" value="Unassembled WGS sequence"/>
</dbReference>
<gene>
    <name evidence="2" type="ORF">GCM10009844_40350</name>
</gene>
<dbReference type="CDD" id="cd00293">
    <property type="entry name" value="USP-like"/>
    <property type="match status" value="1"/>
</dbReference>
<keyword evidence="3" id="KW-1185">Reference proteome</keyword>
<organism evidence="2 3">
    <name type="scientific">Nocardioides koreensis</name>
    <dbReference type="NCBI Taxonomy" id="433651"/>
    <lineage>
        <taxon>Bacteria</taxon>
        <taxon>Bacillati</taxon>
        <taxon>Actinomycetota</taxon>
        <taxon>Actinomycetes</taxon>
        <taxon>Propionibacteriales</taxon>
        <taxon>Nocardioidaceae</taxon>
        <taxon>Nocardioides</taxon>
    </lineage>
</organism>
<evidence type="ECO:0000259" key="1">
    <source>
        <dbReference type="Pfam" id="PF00582"/>
    </source>
</evidence>
<accession>A0ABP5LYA8</accession>
<protein>
    <recommendedName>
        <fullName evidence="1">UspA domain-containing protein</fullName>
    </recommendedName>
</protein>
<evidence type="ECO:0000313" key="3">
    <source>
        <dbReference type="Proteomes" id="UP001501771"/>
    </source>
</evidence>